<keyword evidence="2" id="KW-1185">Reference proteome</keyword>
<protein>
    <submittedName>
        <fullName evidence="1">Uncharacterized protein</fullName>
    </submittedName>
</protein>
<reference evidence="1 2" key="1">
    <citation type="submission" date="2024-01" db="EMBL/GenBank/DDBJ databases">
        <title>The genomes of 5 underutilized Papilionoideae crops provide insights into root nodulation and disease resistanc.</title>
        <authorList>
            <person name="Jiang F."/>
        </authorList>
    </citation>
    <scope>NUCLEOTIDE SEQUENCE [LARGE SCALE GENOMIC DNA]</scope>
    <source>
        <strain evidence="1">DUOXIRENSHENG_FW03</strain>
        <tissue evidence="1">Leaves</tissue>
    </source>
</reference>
<comment type="caution">
    <text evidence="1">The sequence shown here is derived from an EMBL/GenBank/DDBJ whole genome shotgun (WGS) entry which is preliminary data.</text>
</comment>
<sequence>MGTVSSGRGKNSVCTELSGRDHTPLDFVISYPQYLSDSAQTWIKTQDGRSDNAENQFGKLPRGMAGVSSGEVISMKGNCGSSPRGVSHSKHRVSINRLKRRMMFKRTMQIRGKSLEATPFMQLGCDLRKGSSHASLAHMQHALSMGKLRSARTHKDQEHASLHEANHAVEASLVYILVELEKGTPKVRRGHPKDGGIKVEGVP</sequence>
<dbReference type="AlphaFoldDB" id="A0AAN9S6E0"/>
<dbReference type="Proteomes" id="UP001386955">
    <property type="component" value="Unassembled WGS sequence"/>
</dbReference>
<evidence type="ECO:0000313" key="2">
    <source>
        <dbReference type="Proteomes" id="UP001386955"/>
    </source>
</evidence>
<dbReference type="EMBL" id="JAYMYS010000006">
    <property type="protein sequence ID" value="KAK7389660.1"/>
    <property type="molecule type" value="Genomic_DNA"/>
</dbReference>
<organism evidence="1 2">
    <name type="scientific">Psophocarpus tetragonolobus</name>
    <name type="common">Winged bean</name>
    <name type="synonym">Dolichos tetragonolobus</name>
    <dbReference type="NCBI Taxonomy" id="3891"/>
    <lineage>
        <taxon>Eukaryota</taxon>
        <taxon>Viridiplantae</taxon>
        <taxon>Streptophyta</taxon>
        <taxon>Embryophyta</taxon>
        <taxon>Tracheophyta</taxon>
        <taxon>Spermatophyta</taxon>
        <taxon>Magnoliopsida</taxon>
        <taxon>eudicotyledons</taxon>
        <taxon>Gunneridae</taxon>
        <taxon>Pentapetalae</taxon>
        <taxon>rosids</taxon>
        <taxon>fabids</taxon>
        <taxon>Fabales</taxon>
        <taxon>Fabaceae</taxon>
        <taxon>Papilionoideae</taxon>
        <taxon>50 kb inversion clade</taxon>
        <taxon>NPAAA clade</taxon>
        <taxon>indigoferoid/millettioid clade</taxon>
        <taxon>Phaseoleae</taxon>
        <taxon>Psophocarpus</taxon>
    </lineage>
</organism>
<gene>
    <name evidence="1" type="ORF">VNO78_24885</name>
</gene>
<proteinExistence type="predicted"/>
<accession>A0AAN9S6E0</accession>
<name>A0AAN9S6E0_PSOTE</name>
<evidence type="ECO:0000313" key="1">
    <source>
        <dbReference type="EMBL" id="KAK7389660.1"/>
    </source>
</evidence>